<comment type="caution">
    <text evidence="3">The sequence shown here is derived from an EMBL/GenBank/DDBJ whole genome shotgun (WGS) entry which is preliminary data.</text>
</comment>
<evidence type="ECO:0000256" key="1">
    <source>
        <dbReference type="SAM" id="Coils"/>
    </source>
</evidence>
<evidence type="ECO:0000313" key="4">
    <source>
        <dbReference type="Proteomes" id="UP000265703"/>
    </source>
</evidence>
<name>A0A397TI45_9GLOM</name>
<evidence type="ECO:0000256" key="2">
    <source>
        <dbReference type="SAM" id="MobiDB-lite"/>
    </source>
</evidence>
<feature type="region of interest" description="Disordered" evidence="2">
    <location>
        <begin position="196"/>
        <end position="237"/>
    </location>
</feature>
<organism evidence="3 4">
    <name type="scientific">Glomus cerebriforme</name>
    <dbReference type="NCBI Taxonomy" id="658196"/>
    <lineage>
        <taxon>Eukaryota</taxon>
        <taxon>Fungi</taxon>
        <taxon>Fungi incertae sedis</taxon>
        <taxon>Mucoromycota</taxon>
        <taxon>Glomeromycotina</taxon>
        <taxon>Glomeromycetes</taxon>
        <taxon>Glomerales</taxon>
        <taxon>Glomeraceae</taxon>
        <taxon>Glomus</taxon>
    </lineage>
</organism>
<reference evidence="3 4" key="1">
    <citation type="submission" date="2018-06" db="EMBL/GenBank/DDBJ databases">
        <title>Comparative genomics reveals the genomic features of Rhizophagus irregularis, R. cerebriforme, R. diaphanum and Gigaspora rosea, and their symbiotic lifestyle signature.</title>
        <authorList>
            <person name="Morin E."/>
            <person name="San Clemente H."/>
            <person name="Chen E.C.H."/>
            <person name="De La Providencia I."/>
            <person name="Hainaut M."/>
            <person name="Kuo A."/>
            <person name="Kohler A."/>
            <person name="Murat C."/>
            <person name="Tang N."/>
            <person name="Roy S."/>
            <person name="Loubradou J."/>
            <person name="Henrissat B."/>
            <person name="Grigoriev I.V."/>
            <person name="Corradi N."/>
            <person name="Roux C."/>
            <person name="Martin F.M."/>
        </authorList>
    </citation>
    <scope>NUCLEOTIDE SEQUENCE [LARGE SCALE GENOMIC DNA]</scope>
    <source>
        <strain evidence="3 4">DAOM 227022</strain>
    </source>
</reference>
<dbReference type="Proteomes" id="UP000265703">
    <property type="component" value="Unassembled WGS sequence"/>
</dbReference>
<dbReference type="OrthoDB" id="2326040at2759"/>
<feature type="coiled-coil region" evidence="1">
    <location>
        <begin position="14"/>
        <end position="48"/>
    </location>
</feature>
<accession>A0A397TI45</accession>
<dbReference type="EMBL" id="QKYT01000050">
    <property type="protein sequence ID" value="RIA96137.1"/>
    <property type="molecule type" value="Genomic_DNA"/>
</dbReference>
<evidence type="ECO:0000313" key="3">
    <source>
        <dbReference type="EMBL" id="RIA96137.1"/>
    </source>
</evidence>
<proteinExistence type="predicted"/>
<gene>
    <name evidence="3" type="ORF">C1645_755813</name>
</gene>
<feature type="compositionally biased region" description="Acidic residues" evidence="2">
    <location>
        <begin position="203"/>
        <end position="219"/>
    </location>
</feature>
<protein>
    <submittedName>
        <fullName evidence="3">Uncharacterized protein</fullName>
    </submittedName>
</protein>
<dbReference type="Gene3D" id="3.90.1460.10">
    <property type="entry name" value="GTF2I-like"/>
    <property type="match status" value="1"/>
</dbReference>
<keyword evidence="4" id="KW-1185">Reference proteome</keyword>
<sequence length="377" mass="44175">MDELTAQKKTQELYSSVNNLLKTQNLEIKKLSEKLNVKEDVIRNIMKEERPVANKRKPLTAFDMYCAQRRIDGADENEDIDVWLKLSKCDKLTFNQMANNFNNEQTYETVQYIDDKNEREHTLKQSIKELNNLCREISQGCGYHFLVFGIGSNNDNSVVFGTGTLKKFCSERESTIKHIKTNLIDYNAKQKFIDQEQMSGDGGGDDDNNNDDDDDDEVTNDQKLSEQKQDYNSNSHGFNFNEMSSFTISETYNANGFNKKRRDVMEDDEDFKTLVAKNVYDVNLESTSIRTEVYKFLEDKFQQDTKLKMSVPYEDWDKQESFVVSGWPRNIDFKEWDTLTTNEKKKVFMSLSRLQFHVRLDSNLSRERRASKKKRFV</sequence>
<dbReference type="InterPro" id="IPR036647">
    <property type="entry name" value="GTF2I-like_rpt_sf"/>
</dbReference>
<keyword evidence="1" id="KW-0175">Coiled coil</keyword>
<dbReference type="AlphaFoldDB" id="A0A397TI45"/>